<evidence type="ECO:0000313" key="8">
    <source>
        <dbReference type="Proteomes" id="UP000434276"/>
    </source>
</evidence>
<dbReference type="PANTHER" id="PTHR10763">
    <property type="entry name" value="CELL DIVISION CONTROL PROTEIN 6-RELATED"/>
    <property type="match status" value="1"/>
</dbReference>
<keyword evidence="4" id="KW-0067">ATP-binding</keyword>
<evidence type="ECO:0000256" key="1">
    <source>
        <dbReference type="ARBA" id="ARBA00004123"/>
    </source>
</evidence>
<name>A0A5S9XQ37_ARATH</name>
<dbReference type="GO" id="GO:0005524">
    <property type="term" value="F:ATP binding"/>
    <property type="evidence" value="ECO:0007669"/>
    <property type="project" value="UniProtKB-KW"/>
</dbReference>
<dbReference type="AlphaFoldDB" id="A0A5S9XQ37"/>
<comment type="subcellular location">
    <subcellularLocation>
        <location evidence="1 4">Nucleus</location>
    </subcellularLocation>
</comment>
<evidence type="ECO:0000259" key="6">
    <source>
        <dbReference type="PROSITE" id="PS51038"/>
    </source>
</evidence>
<feature type="domain" description="BAH" evidence="6">
    <location>
        <begin position="1"/>
        <end position="107"/>
    </location>
</feature>
<dbReference type="GO" id="GO:0005634">
    <property type="term" value="C:nucleus"/>
    <property type="evidence" value="ECO:0007669"/>
    <property type="project" value="UniProtKB-SubCell"/>
</dbReference>
<comment type="function">
    <text evidence="4">Component of the origin recognition complex (ORC) that binds origins of replication. DNA-binding is ATP-dependent, however specific DNA sequences that define origins of replication have not been identified so far. ORC is required to assemble the pre-replication complex necessary to initiate DNA replication.</text>
</comment>
<dbReference type="ExpressionAtlas" id="A0A5S9XQ37">
    <property type="expression patterns" value="baseline and differential"/>
</dbReference>
<dbReference type="SMART" id="SM00439">
    <property type="entry name" value="BAH"/>
    <property type="match status" value="1"/>
</dbReference>
<comment type="subunit">
    <text evidence="4">Component of the origin recognition complex (ORC) composed of at least ORC1, ORC2, ORC3, ORC4, ORC5 and ORC6. ORC is regulated in a cell-cycle and development dependent manner. It is sequentially assembled at the exit from anaphase of mitosis and disassembled as cells enter S phase. Binds unmodified and methylated histone H3.</text>
</comment>
<dbReference type="InterPro" id="IPR050311">
    <property type="entry name" value="ORC1/CDC6"/>
</dbReference>
<feature type="region of interest" description="Disordered" evidence="5">
    <location>
        <begin position="113"/>
        <end position="136"/>
    </location>
</feature>
<dbReference type="PROSITE" id="PS51038">
    <property type="entry name" value="BAH"/>
    <property type="match status" value="1"/>
</dbReference>
<proteinExistence type="inferred from homology"/>
<keyword evidence="4" id="KW-0547">Nucleotide-binding</keyword>
<dbReference type="Pfam" id="PF01426">
    <property type="entry name" value="BAH"/>
    <property type="match status" value="1"/>
</dbReference>
<dbReference type="InterPro" id="IPR001025">
    <property type="entry name" value="BAH_dom"/>
</dbReference>
<gene>
    <name evidence="7" type="ORF">C24_LOCUS17214</name>
</gene>
<evidence type="ECO:0000256" key="2">
    <source>
        <dbReference type="ARBA" id="ARBA00023125"/>
    </source>
</evidence>
<dbReference type="InterPro" id="IPR043151">
    <property type="entry name" value="BAH_sf"/>
</dbReference>
<reference evidence="7 8" key="1">
    <citation type="submission" date="2019-12" db="EMBL/GenBank/DDBJ databases">
        <authorList>
            <person name="Jiao W.-B."/>
            <person name="Schneeberger K."/>
        </authorList>
    </citation>
    <scope>NUCLEOTIDE SEQUENCE [LARGE SCALE GENOMIC DNA]</scope>
    <source>
        <strain evidence="8">cv. C24</strain>
    </source>
</reference>
<evidence type="ECO:0000256" key="4">
    <source>
        <dbReference type="RuleBase" id="RU365058"/>
    </source>
</evidence>
<dbReference type="GO" id="GO:0006260">
    <property type="term" value="P:DNA replication"/>
    <property type="evidence" value="ECO:0007669"/>
    <property type="project" value="UniProtKB-KW"/>
</dbReference>
<comment type="similarity">
    <text evidence="4">Belongs to the ORC1 family.</text>
</comment>
<dbReference type="SUPFAM" id="SSF52540">
    <property type="entry name" value="P-loop containing nucleoside triphosphate hydrolases"/>
    <property type="match status" value="1"/>
</dbReference>
<keyword evidence="4" id="KW-0235">DNA replication</keyword>
<dbReference type="InterPro" id="IPR027417">
    <property type="entry name" value="P-loop_NTPase"/>
</dbReference>
<dbReference type="FunFam" id="2.30.30.490:FF:000020">
    <property type="entry name" value="Origin recognition complex subunit 1"/>
    <property type="match status" value="1"/>
</dbReference>
<keyword evidence="3 4" id="KW-0539">Nucleus</keyword>
<feature type="region of interest" description="Disordered" evidence="5">
    <location>
        <begin position="326"/>
        <end position="351"/>
    </location>
</feature>
<evidence type="ECO:0000256" key="3">
    <source>
        <dbReference type="ARBA" id="ARBA00023242"/>
    </source>
</evidence>
<dbReference type="OrthoDB" id="1686845at2759"/>
<accession>A0A5S9XQ37</accession>
<protein>
    <recommendedName>
        <fullName evidence="4">Origin recognition complex subunit 1</fullName>
    </recommendedName>
</protein>
<dbReference type="Proteomes" id="UP000434276">
    <property type="component" value="Unassembled WGS sequence"/>
</dbReference>
<dbReference type="GO" id="GO:0003682">
    <property type="term" value="F:chromatin binding"/>
    <property type="evidence" value="ECO:0007669"/>
    <property type="project" value="InterPro"/>
</dbReference>
<dbReference type="EMBL" id="CACSHJ010000095">
    <property type="protein sequence ID" value="CAA0393861.1"/>
    <property type="molecule type" value="Genomic_DNA"/>
</dbReference>
<organism evidence="7 8">
    <name type="scientific">Arabidopsis thaliana</name>
    <name type="common">Mouse-ear cress</name>
    <dbReference type="NCBI Taxonomy" id="3702"/>
    <lineage>
        <taxon>Eukaryota</taxon>
        <taxon>Viridiplantae</taxon>
        <taxon>Streptophyta</taxon>
        <taxon>Embryophyta</taxon>
        <taxon>Tracheophyta</taxon>
        <taxon>Spermatophyta</taxon>
        <taxon>Magnoliopsida</taxon>
        <taxon>eudicotyledons</taxon>
        <taxon>Gunneridae</taxon>
        <taxon>Pentapetalae</taxon>
        <taxon>rosids</taxon>
        <taxon>malvids</taxon>
        <taxon>Brassicales</taxon>
        <taxon>Brassicaceae</taxon>
        <taxon>Camelineae</taxon>
        <taxon>Arabidopsis</taxon>
    </lineage>
</organism>
<dbReference type="Gene3D" id="3.40.50.300">
    <property type="entry name" value="P-loop containing nucleotide triphosphate hydrolases"/>
    <property type="match status" value="1"/>
</dbReference>
<dbReference type="Gene3D" id="2.30.30.490">
    <property type="match status" value="1"/>
</dbReference>
<sequence length="351" mass="39579">MREKLLSGDLWAARIDKLWKEVDDGVYWIRACWYMIPEETVSGRQPHNLKRELYLTNDFADIEMECILRHCSVKCPKEFSKASNDGDDVFLCEYEYDVHWRSFKRLAELVDGDSDSDQEWNGRKEEKVDDSDEEMELDDGVLKSKRGGLTSASGGANSCKGRFFGIEKSLPCRSKEIEEITSFIKGSISDDQCLGRCIYIYGVPGTGKIISVLSVMKNLKAEVEEGSVEINGLKLASPENIYNVIYEALSGHRVGYEERIETEIILCEPGEKHRFQKLQLNFPSDDVAFALKDNKDLPWLANYLYLSAAACIVLNTVDSVQPSPISPETVDSLLPSGDLESRLKKSRKSSG</sequence>
<evidence type="ECO:0000313" key="7">
    <source>
        <dbReference type="EMBL" id="CAA0393861.1"/>
    </source>
</evidence>
<dbReference type="GO" id="GO:0003677">
    <property type="term" value="F:DNA binding"/>
    <property type="evidence" value="ECO:0007669"/>
    <property type="project" value="UniProtKB-KW"/>
</dbReference>
<evidence type="ECO:0000256" key="5">
    <source>
        <dbReference type="SAM" id="MobiDB-lite"/>
    </source>
</evidence>
<dbReference type="PANTHER" id="PTHR10763:SF23">
    <property type="entry name" value="ORIGIN RECOGNITION COMPLEX SUBUNIT 1"/>
    <property type="match status" value="1"/>
</dbReference>
<keyword evidence="2 4" id="KW-0238">DNA-binding</keyword>